<gene>
    <name evidence="6" type="ORF">GPUH_LOCUS17641</name>
</gene>
<evidence type="ECO:0000313" key="6">
    <source>
        <dbReference type="EMBL" id="VDN30174.1"/>
    </source>
</evidence>
<evidence type="ECO:0000256" key="4">
    <source>
        <dbReference type="ARBA" id="ARBA00023136"/>
    </source>
</evidence>
<dbReference type="PANTHER" id="PTHR11827">
    <property type="entry name" value="SOLUTE CARRIER FAMILY 12, CATION COTRANSPORTERS"/>
    <property type="match status" value="1"/>
</dbReference>
<keyword evidence="7" id="KW-1185">Reference proteome</keyword>
<keyword evidence="2" id="KW-0812">Transmembrane</keyword>
<dbReference type="AlphaFoldDB" id="A0A3P7MKR7"/>
<comment type="subcellular location">
    <subcellularLocation>
        <location evidence="1">Membrane</location>
        <topology evidence="1">Multi-pass membrane protein</topology>
    </subcellularLocation>
</comment>
<dbReference type="GO" id="GO:0055064">
    <property type="term" value="P:chloride ion homeostasis"/>
    <property type="evidence" value="ECO:0007669"/>
    <property type="project" value="TreeGrafter"/>
</dbReference>
<dbReference type="PANTHER" id="PTHR11827:SF103">
    <property type="entry name" value="SODIUM CHLORIDE COTRANSPORTER 69, ISOFORM E"/>
    <property type="match status" value="1"/>
</dbReference>
<feature type="domain" description="SLC12A transporter C-terminal" evidence="5">
    <location>
        <begin position="3"/>
        <end position="222"/>
    </location>
</feature>
<dbReference type="Pfam" id="PF03522">
    <property type="entry name" value="SLC12"/>
    <property type="match status" value="1"/>
</dbReference>
<dbReference type="InterPro" id="IPR018491">
    <property type="entry name" value="SLC12_C"/>
</dbReference>
<dbReference type="InterPro" id="IPR004842">
    <property type="entry name" value="SLC12A_fam"/>
</dbReference>
<proteinExistence type="predicted"/>
<dbReference type="GO" id="GO:1990573">
    <property type="term" value="P:potassium ion import across plasma membrane"/>
    <property type="evidence" value="ECO:0007669"/>
    <property type="project" value="TreeGrafter"/>
</dbReference>
<evidence type="ECO:0000256" key="1">
    <source>
        <dbReference type="ARBA" id="ARBA00004141"/>
    </source>
</evidence>
<dbReference type="GO" id="GO:0055078">
    <property type="term" value="P:sodium ion homeostasis"/>
    <property type="evidence" value="ECO:0007669"/>
    <property type="project" value="TreeGrafter"/>
</dbReference>
<keyword evidence="4" id="KW-0472">Membrane</keyword>
<dbReference type="GO" id="GO:0055075">
    <property type="term" value="P:potassium ion homeostasis"/>
    <property type="evidence" value="ECO:0007669"/>
    <property type="project" value="TreeGrafter"/>
</dbReference>
<accession>A0A3P7MKR7</accession>
<dbReference type="OrthoDB" id="2020542at2759"/>
<reference evidence="6 7" key="1">
    <citation type="submission" date="2018-11" db="EMBL/GenBank/DDBJ databases">
        <authorList>
            <consortium name="Pathogen Informatics"/>
        </authorList>
    </citation>
    <scope>NUCLEOTIDE SEQUENCE [LARGE SCALE GENOMIC DNA]</scope>
</reference>
<evidence type="ECO:0000256" key="2">
    <source>
        <dbReference type="ARBA" id="ARBA00022692"/>
    </source>
</evidence>
<sequence length="223" mass="25610">MTGKQKKLAIEMNKFHRRIKKGRIDVWWLYDDGGLTLLVPHLLRLPKSYLEGAELRVFTIASSQACAQADEKKMAALLSKFRIPFTDVRVIADIAREPHPSTFVDFLLSYIALVAEEQRNILAIRDFEAIIAPLRDNEKEKRSGLIADVDLAAQKKRTIRQLRARELLQLHSHQSDLIVITLPVPRLEICSCLYMSWLDLMTRDLPPVLMIRGNQTSVLTFYT</sequence>
<name>A0A3P7MKR7_9BILA</name>
<evidence type="ECO:0000259" key="5">
    <source>
        <dbReference type="Pfam" id="PF03522"/>
    </source>
</evidence>
<dbReference type="Proteomes" id="UP000271098">
    <property type="component" value="Unassembled WGS sequence"/>
</dbReference>
<keyword evidence="3" id="KW-1133">Transmembrane helix</keyword>
<dbReference type="GO" id="GO:0008511">
    <property type="term" value="F:sodium:potassium:chloride symporter activity"/>
    <property type="evidence" value="ECO:0007669"/>
    <property type="project" value="TreeGrafter"/>
</dbReference>
<organism evidence="6 7">
    <name type="scientific">Gongylonema pulchrum</name>
    <dbReference type="NCBI Taxonomy" id="637853"/>
    <lineage>
        <taxon>Eukaryota</taxon>
        <taxon>Metazoa</taxon>
        <taxon>Ecdysozoa</taxon>
        <taxon>Nematoda</taxon>
        <taxon>Chromadorea</taxon>
        <taxon>Rhabditida</taxon>
        <taxon>Spirurina</taxon>
        <taxon>Spiruromorpha</taxon>
        <taxon>Spiruroidea</taxon>
        <taxon>Gongylonematidae</taxon>
        <taxon>Gongylonema</taxon>
    </lineage>
</organism>
<dbReference type="EMBL" id="UYRT01085472">
    <property type="protein sequence ID" value="VDN30174.1"/>
    <property type="molecule type" value="Genomic_DNA"/>
</dbReference>
<evidence type="ECO:0000313" key="7">
    <source>
        <dbReference type="Proteomes" id="UP000271098"/>
    </source>
</evidence>
<dbReference type="GO" id="GO:0016020">
    <property type="term" value="C:membrane"/>
    <property type="evidence" value="ECO:0007669"/>
    <property type="project" value="UniProtKB-SubCell"/>
</dbReference>
<dbReference type="GO" id="GO:0006884">
    <property type="term" value="P:cell volume homeostasis"/>
    <property type="evidence" value="ECO:0007669"/>
    <property type="project" value="TreeGrafter"/>
</dbReference>
<evidence type="ECO:0000256" key="3">
    <source>
        <dbReference type="ARBA" id="ARBA00022989"/>
    </source>
</evidence>
<protein>
    <recommendedName>
        <fullName evidence="5">SLC12A transporter C-terminal domain-containing protein</fullName>
    </recommendedName>
</protein>